<organism evidence="2 3">
    <name type="scientific">Streptomyces pactum</name>
    <dbReference type="NCBI Taxonomy" id="68249"/>
    <lineage>
        <taxon>Bacteria</taxon>
        <taxon>Bacillati</taxon>
        <taxon>Actinomycetota</taxon>
        <taxon>Actinomycetes</taxon>
        <taxon>Kitasatosporales</taxon>
        <taxon>Streptomycetaceae</taxon>
        <taxon>Streptomyces</taxon>
    </lineage>
</organism>
<name>A0A1S6J545_9ACTN</name>
<evidence type="ECO:0000256" key="1">
    <source>
        <dbReference type="SAM" id="MobiDB-lite"/>
    </source>
</evidence>
<proteinExistence type="predicted"/>
<dbReference type="AlphaFoldDB" id="A0A1S6J545"/>
<feature type="compositionally biased region" description="Low complexity" evidence="1">
    <location>
        <begin position="476"/>
        <end position="489"/>
    </location>
</feature>
<evidence type="ECO:0000313" key="2">
    <source>
        <dbReference type="EMBL" id="AQS66874.1"/>
    </source>
</evidence>
<gene>
    <name evidence="2" type="ORF">B1H29_08025</name>
</gene>
<dbReference type="Proteomes" id="UP000189443">
    <property type="component" value="Chromosome"/>
</dbReference>
<evidence type="ECO:0000313" key="3">
    <source>
        <dbReference type="Proteomes" id="UP000189443"/>
    </source>
</evidence>
<feature type="compositionally biased region" description="Basic and acidic residues" evidence="1">
    <location>
        <begin position="407"/>
        <end position="418"/>
    </location>
</feature>
<feature type="region of interest" description="Disordered" evidence="1">
    <location>
        <begin position="407"/>
        <end position="504"/>
    </location>
</feature>
<feature type="compositionally biased region" description="Basic and acidic residues" evidence="1">
    <location>
        <begin position="438"/>
        <end position="452"/>
    </location>
</feature>
<dbReference type="KEGG" id="spac:B1H29_08025"/>
<dbReference type="RefSeq" id="WP_055419574.1">
    <property type="nucleotide sequence ID" value="NZ_CP019724.1"/>
</dbReference>
<keyword evidence="3" id="KW-1185">Reference proteome</keyword>
<feature type="region of interest" description="Disordered" evidence="1">
    <location>
        <begin position="528"/>
        <end position="555"/>
    </location>
</feature>
<sequence length="607" mass="65487">MPTTLRELSETASRNLREVISDTLMPDDAREQSVVVRQLTNLVRHLQTALESAGERPRRANPGPATHLATAQSALRRAAGRLPALDDEVAALHHGTPLARAVQAAAAVQDLIASHRGRDGIPVTPYALAFTERPARSYLVHCSADLAWGAARVAHALGEAVTNEGTAVQLYVARGSLDQASVFGRTAGGQMNRATEAFPHVPPLDPRPALPTDAPESITAHLADDCERLSRVAFEALHGRGESGLSGSDVQQLTRWRAMSDLLSGRILLHVATSVDPHTAEPLREAAGRLRETAQAWQESAAQWHRVVDLSDPRVHPKLPLPSYHLARSGQFTHLPKTPPHPALLTAHSHTTRLGQLLYGMAWNPETPGRPVQRDTREVLADAGGLAELTHTMYRVAACRGHALRRQADRIHSGDRQRGSPSSGGRASLLPAAQPPDETPRRALRARREGRAGSRRQHPAHGCPYGHGHRARPAGRGRPQTDPVRSAVAARRRGGGTAVGAHAPRGLDCPPQCCGGAQPVDNRHPFPEHEAHDVRSCHRPPVRRRHRAPPRSQQIAPGKVRCFTAPKTFLTVRHPAGQPPSSPANPQEESDHSDVEEVAAPGDRPAG</sequence>
<reference evidence="2 3" key="1">
    <citation type="submission" date="2017-02" db="EMBL/GenBank/DDBJ databases">
        <title>Streptomyces pactum ACT12 Genome sequencing and assembly.</title>
        <authorList>
            <person name="Xue Q."/>
            <person name="Yan X."/>
            <person name="Jia L."/>
            <person name="Yan H."/>
        </authorList>
    </citation>
    <scope>NUCLEOTIDE SEQUENCE [LARGE SCALE GENOMIC DNA]</scope>
    <source>
        <strain evidence="2 3">ACT12</strain>
    </source>
</reference>
<dbReference type="EMBL" id="CP019724">
    <property type="protein sequence ID" value="AQS66874.1"/>
    <property type="molecule type" value="Genomic_DNA"/>
</dbReference>
<feature type="region of interest" description="Disordered" evidence="1">
    <location>
        <begin position="570"/>
        <end position="607"/>
    </location>
</feature>
<dbReference type="OrthoDB" id="4016467at2"/>
<feature type="compositionally biased region" description="Basic residues" evidence="1">
    <location>
        <begin position="537"/>
        <end position="549"/>
    </location>
</feature>
<accession>A0A1S6J545</accession>
<protein>
    <submittedName>
        <fullName evidence="2">Uncharacterized protein</fullName>
    </submittedName>
</protein>